<proteinExistence type="predicted"/>
<reference evidence="1" key="3">
    <citation type="submission" date="2015-04" db="UniProtKB">
        <authorList>
            <consortium name="EnsemblPlants"/>
        </authorList>
    </citation>
    <scope>IDENTIFICATION</scope>
</reference>
<reference evidence="2" key="2">
    <citation type="submission" date="2013-12" db="EMBL/GenBank/DDBJ databases">
        <authorList>
            <person name="Yu Y."/>
            <person name="Lee S."/>
            <person name="de Baynast K."/>
            <person name="Wissotski M."/>
            <person name="Liu L."/>
            <person name="Talag J."/>
            <person name="Goicoechea J."/>
            <person name="Angelova A."/>
            <person name="Jetty R."/>
            <person name="Kudrna D."/>
            <person name="Golser W."/>
            <person name="Rivera L."/>
            <person name="Zhang J."/>
            <person name="Wing R."/>
        </authorList>
    </citation>
    <scope>NUCLEOTIDE SEQUENCE</scope>
</reference>
<organism evidence="1 2">
    <name type="scientific">Leersia perrieri</name>
    <dbReference type="NCBI Taxonomy" id="77586"/>
    <lineage>
        <taxon>Eukaryota</taxon>
        <taxon>Viridiplantae</taxon>
        <taxon>Streptophyta</taxon>
        <taxon>Embryophyta</taxon>
        <taxon>Tracheophyta</taxon>
        <taxon>Spermatophyta</taxon>
        <taxon>Magnoliopsida</taxon>
        <taxon>Liliopsida</taxon>
        <taxon>Poales</taxon>
        <taxon>Poaceae</taxon>
        <taxon>BOP clade</taxon>
        <taxon>Oryzoideae</taxon>
        <taxon>Oryzeae</taxon>
        <taxon>Oryzinae</taxon>
        <taxon>Leersia</taxon>
    </lineage>
</organism>
<accession>A0A0D9XZK0</accession>
<protein>
    <submittedName>
        <fullName evidence="1">Uncharacterized protein</fullName>
    </submittedName>
</protein>
<evidence type="ECO:0000313" key="2">
    <source>
        <dbReference type="Proteomes" id="UP000032180"/>
    </source>
</evidence>
<keyword evidence="2" id="KW-1185">Reference proteome</keyword>
<dbReference type="EnsemblPlants" id="LPERR12G10720.1">
    <property type="protein sequence ID" value="LPERR12G10720.1"/>
    <property type="gene ID" value="LPERR12G10720"/>
</dbReference>
<name>A0A0D9XZK0_9ORYZ</name>
<dbReference type="Proteomes" id="UP000032180">
    <property type="component" value="Chromosome 12"/>
</dbReference>
<dbReference type="AlphaFoldDB" id="A0A0D9XZK0"/>
<reference evidence="1 2" key="1">
    <citation type="submission" date="2012-08" db="EMBL/GenBank/DDBJ databases">
        <title>Oryza genome evolution.</title>
        <authorList>
            <person name="Wing R.A."/>
        </authorList>
    </citation>
    <scope>NUCLEOTIDE SEQUENCE</scope>
</reference>
<sequence>MEQIYREFFLPWICRNLKIRGLTKMERSPCRSSAQNAPQLAVEELAADNPDQTATIWNDNFSVCRIRCAVLHGSVAADIAWRLQGGEKAWRRGHGVVMLQLLATAFRRAATTPAAAFRRVMRASHQRQDTR</sequence>
<dbReference type="Gramene" id="LPERR12G10720.1">
    <property type="protein sequence ID" value="LPERR12G10720.1"/>
    <property type="gene ID" value="LPERR12G10720"/>
</dbReference>
<dbReference type="HOGENOM" id="CLU_1930577_0_0_1"/>
<evidence type="ECO:0000313" key="1">
    <source>
        <dbReference type="EnsemblPlants" id="LPERR12G10720.1"/>
    </source>
</evidence>